<name>A0AAW2DEP8_9ROSI</name>
<keyword evidence="4" id="KW-1185">Reference proteome</keyword>
<dbReference type="InterPro" id="IPR026960">
    <property type="entry name" value="RVT-Znf"/>
</dbReference>
<gene>
    <name evidence="3" type="ORF">SO802_010086</name>
</gene>
<dbReference type="Proteomes" id="UP001459277">
    <property type="component" value="Unassembled WGS sequence"/>
</dbReference>
<dbReference type="InterPro" id="IPR052929">
    <property type="entry name" value="RNase_H-like_EbsB-rel"/>
</dbReference>
<evidence type="ECO:0000259" key="1">
    <source>
        <dbReference type="Pfam" id="PF13456"/>
    </source>
</evidence>
<dbReference type="PANTHER" id="PTHR47074:SF48">
    <property type="entry name" value="POLYNUCLEOTIDYL TRANSFERASE, RIBONUCLEASE H-LIKE SUPERFAMILY PROTEIN"/>
    <property type="match status" value="1"/>
</dbReference>
<dbReference type="Pfam" id="PF13966">
    <property type="entry name" value="zf-RVT"/>
    <property type="match status" value="1"/>
</dbReference>
<feature type="domain" description="RNase H type-1" evidence="1">
    <location>
        <begin position="295"/>
        <end position="417"/>
    </location>
</feature>
<sequence length="446" mass="50491">MGGCCWRVGNGHSIRILGDKWIPNHPTNAPLNLVNEEVCEATVAELIDQDLHAWRADFIMNMFEQEDAKAICRVQLSRRHVEDCMIWMHQRKGFFTVKSAYKVAREVLREGRVAESSRGCAGKEICSAIWKLKIPNKIKVFGWRACNEILPTKLNLSKKKIITDAMCPICLRFLESVVHALWDYGAARDVWAGSLKILQKGESGMVDMLQLMEYLLERVESHDMEVVLVQAWLIWNQRNRVVHGGKFHDPCWLNNRAIEFLEEFRTASLLMGPAHGGQSFRDTWQPPPPSIFKLNFDAALFSALNKSGFGAVIRNEKGEVMAAMVAKGPEVSCSEEAEFLACRKAIEFAIDAGFSELVIEGDNSSVMKAVSDMQEDYSLLGNVIGDIHHLVRNLQWVRIECTRRGGNRVAHELAQFAKNISQDLFWMEDVPPIVRVALFQDANFSD</sequence>
<organism evidence="3 4">
    <name type="scientific">Lithocarpus litseifolius</name>
    <dbReference type="NCBI Taxonomy" id="425828"/>
    <lineage>
        <taxon>Eukaryota</taxon>
        <taxon>Viridiplantae</taxon>
        <taxon>Streptophyta</taxon>
        <taxon>Embryophyta</taxon>
        <taxon>Tracheophyta</taxon>
        <taxon>Spermatophyta</taxon>
        <taxon>Magnoliopsida</taxon>
        <taxon>eudicotyledons</taxon>
        <taxon>Gunneridae</taxon>
        <taxon>Pentapetalae</taxon>
        <taxon>rosids</taxon>
        <taxon>fabids</taxon>
        <taxon>Fagales</taxon>
        <taxon>Fagaceae</taxon>
        <taxon>Lithocarpus</taxon>
    </lineage>
</organism>
<comment type="caution">
    <text evidence="3">The sequence shown here is derived from an EMBL/GenBank/DDBJ whole genome shotgun (WGS) entry which is preliminary data.</text>
</comment>
<evidence type="ECO:0000313" key="4">
    <source>
        <dbReference type="Proteomes" id="UP001459277"/>
    </source>
</evidence>
<dbReference type="CDD" id="cd06222">
    <property type="entry name" value="RNase_H_like"/>
    <property type="match status" value="1"/>
</dbReference>
<dbReference type="PANTHER" id="PTHR47074">
    <property type="entry name" value="BNAC02G40300D PROTEIN"/>
    <property type="match status" value="1"/>
</dbReference>
<dbReference type="InterPro" id="IPR044730">
    <property type="entry name" value="RNase_H-like_dom_plant"/>
</dbReference>
<dbReference type="GO" id="GO:0004523">
    <property type="term" value="F:RNA-DNA hybrid ribonuclease activity"/>
    <property type="evidence" value="ECO:0007669"/>
    <property type="project" value="InterPro"/>
</dbReference>
<evidence type="ECO:0000313" key="3">
    <source>
        <dbReference type="EMBL" id="KAL0008584.1"/>
    </source>
</evidence>
<dbReference type="EMBL" id="JAZDWU010000003">
    <property type="protein sequence ID" value="KAL0008584.1"/>
    <property type="molecule type" value="Genomic_DNA"/>
</dbReference>
<dbReference type="AlphaFoldDB" id="A0AAW2DEP8"/>
<proteinExistence type="predicted"/>
<dbReference type="Pfam" id="PF13456">
    <property type="entry name" value="RVT_3"/>
    <property type="match status" value="1"/>
</dbReference>
<dbReference type="InterPro" id="IPR012337">
    <property type="entry name" value="RNaseH-like_sf"/>
</dbReference>
<accession>A0AAW2DEP8</accession>
<dbReference type="InterPro" id="IPR002156">
    <property type="entry name" value="RNaseH_domain"/>
</dbReference>
<evidence type="ECO:0000259" key="2">
    <source>
        <dbReference type="Pfam" id="PF13966"/>
    </source>
</evidence>
<dbReference type="InterPro" id="IPR036397">
    <property type="entry name" value="RNaseH_sf"/>
</dbReference>
<reference evidence="3 4" key="1">
    <citation type="submission" date="2024-01" db="EMBL/GenBank/DDBJ databases">
        <title>A telomere-to-telomere, gap-free genome of sweet tea (Lithocarpus litseifolius).</title>
        <authorList>
            <person name="Zhou J."/>
        </authorList>
    </citation>
    <scope>NUCLEOTIDE SEQUENCE [LARGE SCALE GENOMIC DNA]</scope>
    <source>
        <strain evidence="3">Zhou-2022a</strain>
        <tissue evidence="3">Leaf</tissue>
    </source>
</reference>
<evidence type="ECO:0008006" key="5">
    <source>
        <dbReference type="Google" id="ProtNLM"/>
    </source>
</evidence>
<feature type="domain" description="Reverse transcriptase zinc-binding" evidence="2">
    <location>
        <begin position="95"/>
        <end position="191"/>
    </location>
</feature>
<protein>
    <recommendedName>
        <fullName evidence="5">RNase H type-1 domain-containing protein</fullName>
    </recommendedName>
</protein>
<dbReference type="GO" id="GO:0003676">
    <property type="term" value="F:nucleic acid binding"/>
    <property type="evidence" value="ECO:0007669"/>
    <property type="project" value="InterPro"/>
</dbReference>
<dbReference type="SUPFAM" id="SSF53098">
    <property type="entry name" value="Ribonuclease H-like"/>
    <property type="match status" value="1"/>
</dbReference>
<dbReference type="Gene3D" id="3.30.420.10">
    <property type="entry name" value="Ribonuclease H-like superfamily/Ribonuclease H"/>
    <property type="match status" value="1"/>
</dbReference>